<sequence length="80" mass="8533">MPNLPPHPSLLSIGVNVGHKWLYPTSDPDDPSPCVVVTSQPIERTINNGCSPAISPRNDSRSHRPIPVMIASPINVVASS</sequence>
<organism evidence="1 2">
    <name type="scientific">Portunus trituberculatus</name>
    <name type="common">Swimming crab</name>
    <name type="synonym">Neptunus trituberculatus</name>
    <dbReference type="NCBI Taxonomy" id="210409"/>
    <lineage>
        <taxon>Eukaryota</taxon>
        <taxon>Metazoa</taxon>
        <taxon>Ecdysozoa</taxon>
        <taxon>Arthropoda</taxon>
        <taxon>Crustacea</taxon>
        <taxon>Multicrustacea</taxon>
        <taxon>Malacostraca</taxon>
        <taxon>Eumalacostraca</taxon>
        <taxon>Eucarida</taxon>
        <taxon>Decapoda</taxon>
        <taxon>Pleocyemata</taxon>
        <taxon>Brachyura</taxon>
        <taxon>Eubrachyura</taxon>
        <taxon>Portunoidea</taxon>
        <taxon>Portunidae</taxon>
        <taxon>Portuninae</taxon>
        <taxon>Portunus</taxon>
    </lineage>
</organism>
<keyword evidence="2" id="KW-1185">Reference proteome</keyword>
<protein>
    <submittedName>
        <fullName evidence="1">Uncharacterized protein</fullName>
    </submittedName>
</protein>
<accession>A0A5B7F898</accession>
<dbReference type="Proteomes" id="UP000324222">
    <property type="component" value="Unassembled WGS sequence"/>
</dbReference>
<name>A0A5B7F898_PORTR</name>
<dbReference type="AlphaFoldDB" id="A0A5B7F898"/>
<gene>
    <name evidence="1" type="ORF">E2C01_035411</name>
</gene>
<reference evidence="1 2" key="1">
    <citation type="submission" date="2019-05" db="EMBL/GenBank/DDBJ databases">
        <title>Another draft genome of Portunus trituberculatus and its Hox gene families provides insights of decapod evolution.</title>
        <authorList>
            <person name="Jeong J.-H."/>
            <person name="Song I."/>
            <person name="Kim S."/>
            <person name="Choi T."/>
            <person name="Kim D."/>
            <person name="Ryu S."/>
            <person name="Kim W."/>
        </authorList>
    </citation>
    <scope>NUCLEOTIDE SEQUENCE [LARGE SCALE GENOMIC DNA]</scope>
    <source>
        <tissue evidence="1">Muscle</tissue>
    </source>
</reference>
<comment type="caution">
    <text evidence="1">The sequence shown here is derived from an EMBL/GenBank/DDBJ whole genome shotgun (WGS) entry which is preliminary data.</text>
</comment>
<proteinExistence type="predicted"/>
<dbReference type="EMBL" id="VSRR010005190">
    <property type="protein sequence ID" value="MPC41805.1"/>
    <property type="molecule type" value="Genomic_DNA"/>
</dbReference>
<evidence type="ECO:0000313" key="2">
    <source>
        <dbReference type="Proteomes" id="UP000324222"/>
    </source>
</evidence>
<evidence type="ECO:0000313" key="1">
    <source>
        <dbReference type="EMBL" id="MPC41805.1"/>
    </source>
</evidence>